<dbReference type="PANTHER" id="PTHR22911:SF135">
    <property type="entry name" value="BLR4310 PROTEIN"/>
    <property type="match status" value="1"/>
</dbReference>
<evidence type="ECO:0000259" key="3">
    <source>
        <dbReference type="Pfam" id="PF00892"/>
    </source>
</evidence>
<feature type="region of interest" description="Disordered" evidence="1">
    <location>
        <begin position="284"/>
        <end position="326"/>
    </location>
</feature>
<feature type="transmembrane region" description="Helical" evidence="2">
    <location>
        <begin position="178"/>
        <end position="200"/>
    </location>
</feature>
<dbReference type="EMBL" id="OMKW01000001">
    <property type="protein sequence ID" value="SPF28659.1"/>
    <property type="molecule type" value="Genomic_DNA"/>
</dbReference>
<dbReference type="GO" id="GO:0016020">
    <property type="term" value="C:membrane"/>
    <property type="evidence" value="ECO:0007669"/>
    <property type="project" value="InterPro"/>
</dbReference>
<organism evidence="4 5">
    <name type="scientific">Pontivivens insulae</name>
    <dbReference type="NCBI Taxonomy" id="1639689"/>
    <lineage>
        <taxon>Bacteria</taxon>
        <taxon>Pseudomonadati</taxon>
        <taxon>Pseudomonadota</taxon>
        <taxon>Alphaproteobacteria</taxon>
        <taxon>Rhodobacterales</taxon>
        <taxon>Paracoccaceae</taxon>
        <taxon>Pontivivens</taxon>
    </lineage>
</organism>
<dbReference type="PANTHER" id="PTHR22911">
    <property type="entry name" value="ACYL-MALONYL CONDENSING ENZYME-RELATED"/>
    <property type="match status" value="1"/>
</dbReference>
<feature type="compositionally biased region" description="Basic and acidic residues" evidence="1">
    <location>
        <begin position="309"/>
        <end position="326"/>
    </location>
</feature>
<dbReference type="RefSeq" id="WP_108781342.1">
    <property type="nucleotide sequence ID" value="NZ_OMKW01000001.1"/>
</dbReference>
<feature type="transmembrane region" description="Helical" evidence="2">
    <location>
        <begin position="234"/>
        <end position="254"/>
    </location>
</feature>
<feature type="transmembrane region" description="Helical" evidence="2">
    <location>
        <begin position="33"/>
        <end position="54"/>
    </location>
</feature>
<feature type="transmembrane region" description="Helical" evidence="2">
    <location>
        <begin position="147"/>
        <end position="166"/>
    </location>
</feature>
<keyword evidence="2" id="KW-1133">Transmembrane helix</keyword>
<keyword evidence="5" id="KW-1185">Reference proteome</keyword>
<gene>
    <name evidence="4" type="primary">ribN_1</name>
    <name evidence="4" type="ORF">POI8812_00961</name>
</gene>
<protein>
    <submittedName>
        <fullName evidence="4">Riboflavin transporter</fullName>
    </submittedName>
</protein>
<keyword evidence="2" id="KW-0812">Transmembrane</keyword>
<dbReference type="SUPFAM" id="SSF103481">
    <property type="entry name" value="Multidrug resistance efflux transporter EmrE"/>
    <property type="match status" value="2"/>
</dbReference>
<dbReference type="Proteomes" id="UP000244932">
    <property type="component" value="Unassembled WGS sequence"/>
</dbReference>
<feature type="domain" description="EamA" evidence="3">
    <location>
        <begin position="6"/>
        <end position="138"/>
    </location>
</feature>
<evidence type="ECO:0000313" key="4">
    <source>
        <dbReference type="EMBL" id="SPF28659.1"/>
    </source>
</evidence>
<feature type="compositionally biased region" description="Polar residues" evidence="1">
    <location>
        <begin position="284"/>
        <end position="295"/>
    </location>
</feature>
<accession>A0A2R8A8W4</accession>
<proteinExistence type="predicted"/>
<dbReference type="OrthoDB" id="7818056at2"/>
<dbReference type="AlphaFoldDB" id="A0A2R8A8W4"/>
<evidence type="ECO:0000256" key="2">
    <source>
        <dbReference type="SAM" id="Phobius"/>
    </source>
</evidence>
<evidence type="ECO:0000313" key="5">
    <source>
        <dbReference type="Proteomes" id="UP000244932"/>
    </source>
</evidence>
<feature type="transmembrane region" description="Helical" evidence="2">
    <location>
        <begin position="66"/>
        <end position="88"/>
    </location>
</feature>
<feature type="domain" description="EamA" evidence="3">
    <location>
        <begin position="147"/>
        <end position="275"/>
    </location>
</feature>
<sequence length="326" mass="34841">MTAPIKGALAALMSFAFFSSHDALVKSLGGAISVFQIVFFSVLFGFPLVMLMLIRDRAEGTLRPRHPWLVGLRTLLAVTTSFGAFYAFTSLPLSQVYSIIFAQPLLITALSVPLLGESVGWRRWIAVLVGLIGVMIVLDPRNADLQWGHLAALIAAFGGAVVSIILRKIGGEERSAVLILYPMLANFACMGLALPFVYVAPSGVQLATLAAIALFSFGGMLMMILAYRIAPAAIVAPMQYSQIIWAALLGALFFMEFPTWNTAVGAGVIIAAGLYIVARERSGGRSQTTPVSGSRTPRGDTAPGLRAGDVLRMRDAANRPLRSDPE</sequence>
<feature type="transmembrane region" description="Helical" evidence="2">
    <location>
        <begin position="260"/>
        <end position="278"/>
    </location>
</feature>
<dbReference type="InterPro" id="IPR037185">
    <property type="entry name" value="EmrE-like"/>
</dbReference>
<feature type="transmembrane region" description="Helical" evidence="2">
    <location>
        <begin position="94"/>
        <end position="112"/>
    </location>
</feature>
<feature type="transmembrane region" description="Helical" evidence="2">
    <location>
        <begin position="124"/>
        <end position="141"/>
    </location>
</feature>
<evidence type="ECO:0000256" key="1">
    <source>
        <dbReference type="SAM" id="MobiDB-lite"/>
    </source>
</evidence>
<dbReference type="InterPro" id="IPR000620">
    <property type="entry name" value="EamA_dom"/>
</dbReference>
<feature type="transmembrane region" description="Helical" evidence="2">
    <location>
        <begin position="206"/>
        <end position="227"/>
    </location>
</feature>
<dbReference type="Gene3D" id="1.10.3730.20">
    <property type="match status" value="1"/>
</dbReference>
<dbReference type="Pfam" id="PF00892">
    <property type="entry name" value="EamA"/>
    <property type="match status" value="2"/>
</dbReference>
<name>A0A2R8A8W4_9RHOB</name>
<keyword evidence="2" id="KW-0472">Membrane</keyword>
<reference evidence="4 5" key="1">
    <citation type="submission" date="2018-03" db="EMBL/GenBank/DDBJ databases">
        <authorList>
            <person name="Keele B.F."/>
        </authorList>
    </citation>
    <scope>NUCLEOTIDE SEQUENCE [LARGE SCALE GENOMIC DNA]</scope>
    <source>
        <strain evidence="4 5">CeCT 8812</strain>
    </source>
</reference>